<evidence type="ECO:0000256" key="8">
    <source>
        <dbReference type="RuleBase" id="RU363038"/>
    </source>
</evidence>
<keyword evidence="12" id="KW-1185">Reference proteome</keyword>
<dbReference type="OrthoDB" id="68056at2759"/>
<evidence type="ECO:0000259" key="9">
    <source>
        <dbReference type="Pfam" id="PF00750"/>
    </source>
</evidence>
<dbReference type="InterPro" id="IPR001278">
    <property type="entry name" value="Arg-tRNA-ligase"/>
</dbReference>
<dbReference type="PROSITE" id="PS00178">
    <property type="entry name" value="AA_TRNA_LIGASE_I"/>
    <property type="match status" value="1"/>
</dbReference>
<dbReference type="AlphaFoldDB" id="T1FHH7"/>
<evidence type="ECO:0000313" key="10">
    <source>
        <dbReference type="EMBL" id="ESN91892.1"/>
    </source>
</evidence>
<reference evidence="10 12" key="2">
    <citation type="journal article" date="2013" name="Nature">
        <title>Insights into bilaterian evolution from three spiralian genomes.</title>
        <authorList>
            <person name="Simakov O."/>
            <person name="Marletaz F."/>
            <person name="Cho S.J."/>
            <person name="Edsinger-Gonzales E."/>
            <person name="Havlak P."/>
            <person name="Hellsten U."/>
            <person name="Kuo D.H."/>
            <person name="Larsson T."/>
            <person name="Lv J."/>
            <person name="Arendt D."/>
            <person name="Savage R."/>
            <person name="Osoegawa K."/>
            <person name="de Jong P."/>
            <person name="Grimwood J."/>
            <person name="Chapman J.A."/>
            <person name="Shapiro H."/>
            <person name="Aerts A."/>
            <person name="Otillar R.P."/>
            <person name="Terry A.Y."/>
            <person name="Boore J.L."/>
            <person name="Grigoriev I.V."/>
            <person name="Lindberg D.R."/>
            <person name="Seaver E.C."/>
            <person name="Weisblat D.A."/>
            <person name="Putnam N.H."/>
            <person name="Rokhsar D.S."/>
        </authorList>
    </citation>
    <scope>NUCLEOTIDE SEQUENCE</scope>
</reference>
<reference evidence="12" key="1">
    <citation type="submission" date="2012-12" db="EMBL/GenBank/DDBJ databases">
        <authorList>
            <person name="Hellsten U."/>
            <person name="Grimwood J."/>
            <person name="Chapman J.A."/>
            <person name="Shapiro H."/>
            <person name="Aerts A."/>
            <person name="Otillar R.P."/>
            <person name="Terry A.Y."/>
            <person name="Boore J.L."/>
            <person name="Simakov O."/>
            <person name="Marletaz F."/>
            <person name="Cho S.-J."/>
            <person name="Edsinger-Gonzales E."/>
            <person name="Havlak P."/>
            <person name="Kuo D.-H."/>
            <person name="Larsson T."/>
            <person name="Lv J."/>
            <person name="Arendt D."/>
            <person name="Savage R."/>
            <person name="Osoegawa K."/>
            <person name="de Jong P."/>
            <person name="Lindberg D.R."/>
            <person name="Seaver E.C."/>
            <person name="Weisblat D.A."/>
            <person name="Putnam N.H."/>
            <person name="Grigoriev I.V."/>
            <person name="Rokhsar D.S."/>
        </authorList>
    </citation>
    <scope>NUCLEOTIDE SEQUENCE</scope>
</reference>
<dbReference type="EMBL" id="KB097687">
    <property type="protein sequence ID" value="ESN91892.1"/>
    <property type="molecule type" value="Genomic_DNA"/>
</dbReference>
<evidence type="ECO:0000256" key="6">
    <source>
        <dbReference type="ARBA" id="ARBA00039495"/>
    </source>
</evidence>
<dbReference type="InterPro" id="IPR014729">
    <property type="entry name" value="Rossmann-like_a/b/a_fold"/>
</dbReference>
<sequence length="189" mass="21485">MFKCSIMLKISKNFGFDNDLRFTLANAKCENKEVQHYLTPEILNCFKFTPILKNTKLAHGQLSFTPPRDRNLCVKILPVLKESSHVDIPSDQLIQAVLHDICNKKDCYGRCELDEIPAMDNKGATNGRIENVVVEFSSPNIAKPFHAGHLRSTVIGRFVSNISRWFHQRVTSINFLGDWGTQFGQTRCS</sequence>
<dbReference type="KEGG" id="hro:HELRODRAFT_181948"/>
<comment type="similarity">
    <text evidence="8">Belongs to the class-I aminoacyl-tRNA synthetase family.</text>
</comment>
<dbReference type="InterPro" id="IPR001412">
    <property type="entry name" value="aa-tRNA-synth_I_CS"/>
</dbReference>
<feature type="domain" description="Arginyl-tRNA synthetase catalytic core" evidence="9">
    <location>
        <begin position="120"/>
        <end position="184"/>
    </location>
</feature>
<dbReference type="eggNOG" id="KOG1195">
    <property type="taxonomic scope" value="Eukaryota"/>
</dbReference>
<dbReference type="PANTHER" id="PTHR11956:SF11">
    <property type="entry name" value="ARGININE--TRNA LIGASE, MITOCHONDRIAL-RELATED"/>
    <property type="match status" value="1"/>
</dbReference>
<dbReference type="EMBL" id="AMQM01007891">
    <property type="status" value="NOT_ANNOTATED_CDS"/>
    <property type="molecule type" value="Genomic_DNA"/>
</dbReference>
<accession>T1FHH7</accession>
<name>T1FHH7_HELRO</name>
<dbReference type="GO" id="GO:0004814">
    <property type="term" value="F:arginine-tRNA ligase activity"/>
    <property type="evidence" value="ECO:0007669"/>
    <property type="project" value="InterPro"/>
</dbReference>
<dbReference type="EnsemblMetazoa" id="HelroT181948">
    <property type="protein sequence ID" value="HelroP181948"/>
    <property type="gene ID" value="HelroG181948"/>
</dbReference>
<dbReference type="GeneID" id="20208276"/>
<gene>
    <name evidence="11" type="primary">20208276</name>
    <name evidence="10" type="ORF">HELRODRAFT_181948</name>
</gene>
<dbReference type="HOGENOM" id="CLU_1435904_0_0_1"/>
<dbReference type="InParanoid" id="T1FHH7"/>
<dbReference type="Proteomes" id="UP000015101">
    <property type="component" value="Unassembled WGS sequence"/>
</dbReference>
<keyword evidence="2 8" id="KW-0547">Nucleotide-binding</keyword>
<dbReference type="InterPro" id="IPR035684">
    <property type="entry name" value="ArgRS_core"/>
</dbReference>
<dbReference type="PANTHER" id="PTHR11956">
    <property type="entry name" value="ARGINYL-TRNA SYNTHETASE"/>
    <property type="match status" value="1"/>
</dbReference>
<keyword evidence="1 8" id="KW-0436">Ligase</keyword>
<organism evidence="11 12">
    <name type="scientific">Helobdella robusta</name>
    <name type="common">Californian leech</name>
    <dbReference type="NCBI Taxonomy" id="6412"/>
    <lineage>
        <taxon>Eukaryota</taxon>
        <taxon>Metazoa</taxon>
        <taxon>Spiralia</taxon>
        <taxon>Lophotrochozoa</taxon>
        <taxon>Annelida</taxon>
        <taxon>Clitellata</taxon>
        <taxon>Hirudinea</taxon>
        <taxon>Rhynchobdellida</taxon>
        <taxon>Glossiphoniidae</taxon>
        <taxon>Helobdella</taxon>
    </lineage>
</organism>
<evidence type="ECO:0000256" key="7">
    <source>
        <dbReference type="ARBA" id="ARBA00049595"/>
    </source>
</evidence>
<keyword evidence="3 8" id="KW-0067">ATP-binding</keyword>
<dbReference type="Gene3D" id="3.40.50.620">
    <property type="entry name" value="HUPs"/>
    <property type="match status" value="1"/>
</dbReference>
<dbReference type="STRING" id="6412.T1FHH7"/>
<reference evidence="11" key="3">
    <citation type="submission" date="2015-06" db="UniProtKB">
        <authorList>
            <consortium name="EnsemblMetazoa"/>
        </authorList>
    </citation>
    <scope>IDENTIFICATION</scope>
</reference>
<comment type="function">
    <text evidence="7">Catalyzes the attachment of arginine to tRNA(Arg) in a two-step reaction: arginine is first activated by ATP to form Arg-AMP and then transferred to the acceptor end of tRNA(Arg).</text>
</comment>
<dbReference type="CTD" id="20208276"/>
<dbReference type="RefSeq" id="XP_009029969.1">
    <property type="nucleotide sequence ID" value="XM_009031721.1"/>
</dbReference>
<evidence type="ECO:0000313" key="12">
    <source>
        <dbReference type="Proteomes" id="UP000015101"/>
    </source>
</evidence>
<evidence type="ECO:0000256" key="4">
    <source>
        <dbReference type="ARBA" id="ARBA00023146"/>
    </source>
</evidence>
<protein>
    <recommendedName>
        <fullName evidence="6">Probable arginine--tRNA ligase, mitochondrial</fullName>
    </recommendedName>
    <alternativeName>
        <fullName evidence="5">Arginyl-tRNA synthetase</fullName>
    </alternativeName>
</protein>
<dbReference type="GO" id="GO:0006420">
    <property type="term" value="P:arginyl-tRNA aminoacylation"/>
    <property type="evidence" value="ECO:0007669"/>
    <property type="project" value="InterPro"/>
</dbReference>
<dbReference type="GO" id="GO:0005524">
    <property type="term" value="F:ATP binding"/>
    <property type="evidence" value="ECO:0007669"/>
    <property type="project" value="UniProtKB-KW"/>
</dbReference>
<evidence type="ECO:0000256" key="2">
    <source>
        <dbReference type="ARBA" id="ARBA00022741"/>
    </source>
</evidence>
<evidence type="ECO:0000256" key="1">
    <source>
        <dbReference type="ARBA" id="ARBA00022598"/>
    </source>
</evidence>
<evidence type="ECO:0000256" key="3">
    <source>
        <dbReference type="ARBA" id="ARBA00022840"/>
    </source>
</evidence>
<dbReference type="PRINTS" id="PR01038">
    <property type="entry name" value="TRNASYNTHARG"/>
</dbReference>
<proteinExistence type="inferred from homology"/>
<dbReference type="Pfam" id="PF00750">
    <property type="entry name" value="tRNA-synt_1d"/>
    <property type="match status" value="1"/>
</dbReference>
<evidence type="ECO:0000256" key="5">
    <source>
        <dbReference type="ARBA" id="ARBA00033033"/>
    </source>
</evidence>
<evidence type="ECO:0000313" key="11">
    <source>
        <dbReference type="EnsemblMetazoa" id="HelroP181948"/>
    </source>
</evidence>
<keyword evidence="4 8" id="KW-0030">Aminoacyl-tRNA synthetase</keyword>
<keyword evidence="8" id="KW-0648">Protein biosynthesis</keyword>
<dbReference type="SUPFAM" id="SSF52374">
    <property type="entry name" value="Nucleotidylyl transferase"/>
    <property type="match status" value="1"/>
</dbReference>